<dbReference type="Proteomes" id="UP000190367">
    <property type="component" value="Unassembled WGS sequence"/>
</dbReference>
<evidence type="ECO:0000256" key="1">
    <source>
        <dbReference type="SAM" id="Phobius"/>
    </source>
</evidence>
<evidence type="ECO:0000313" key="5">
    <source>
        <dbReference type="Proteomes" id="UP000190367"/>
    </source>
</evidence>
<evidence type="ECO:0000259" key="3">
    <source>
        <dbReference type="Pfam" id="PF16344"/>
    </source>
</evidence>
<dbReference type="Pfam" id="PF16344">
    <property type="entry name" value="FecR_C"/>
    <property type="match status" value="1"/>
</dbReference>
<dbReference type="AlphaFoldDB" id="A0A1T4QDE0"/>
<evidence type="ECO:0000313" key="4">
    <source>
        <dbReference type="EMBL" id="SKA01551.1"/>
    </source>
</evidence>
<protein>
    <submittedName>
        <fullName evidence="4">Ferric-dicitrate binding protein FerR, regulates iron transport through sigma-19</fullName>
    </submittedName>
</protein>
<accession>A0A1T4QDE0</accession>
<feature type="transmembrane region" description="Helical" evidence="1">
    <location>
        <begin position="80"/>
        <end position="101"/>
    </location>
</feature>
<organism evidence="4 5">
    <name type="scientific">Chitinophaga eiseniae</name>
    <dbReference type="NCBI Taxonomy" id="634771"/>
    <lineage>
        <taxon>Bacteria</taxon>
        <taxon>Pseudomonadati</taxon>
        <taxon>Bacteroidota</taxon>
        <taxon>Chitinophagia</taxon>
        <taxon>Chitinophagales</taxon>
        <taxon>Chitinophagaceae</taxon>
        <taxon>Chitinophaga</taxon>
    </lineage>
</organism>
<evidence type="ECO:0000259" key="2">
    <source>
        <dbReference type="Pfam" id="PF04773"/>
    </source>
</evidence>
<dbReference type="Gene3D" id="3.55.50.30">
    <property type="match status" value="1"/>
</dbReference>
<dbReference type="EMBL" id="FUWZ01000002">
    <property type="protein sequence ID" value="SKA01551.1"/>
    <property type="molecule type" value="Genomic_DNA"/>
</dbReference>
<dbReference type="STRING" id="634771.SAMN04488128_102304"/>
<keyword evidence="1" id="KW-0472">Membrane</keyword>
<sequence>MENNALNNDRLLLLLEKYSKNQCSEAELAQIKEWYEQLDVSGEKSDALPGSPEAAALKAAGWQAIAPAPPVRKPIYLRPWFKAAAVVALIAGSAWGAIYHYQHRSTFLSADASIVQHRLPDGTSVWLNKKSKLTCYPGDDRTVSLEGEAFFDVAKNPGQPFVIHTARMDITVLGTSFNVKAYKNDVSDETLLVSGAVEITLREQTSSKIRLRPNEKIILYTSSSKQHPTSFYELKNSVANHDSTLNETLWKENKLVFSHETFEQIAVKMERWYGVNIHIQDPSLKKLLFTAIFENETVDQTLTALQLSAPFHYQINQRDIFITK</sequence>
<dbReference type="InterPro" id="IPR012373">
    <property type="entry name" value="Ferrdict_sens_TM"/>
</dbReference>
<dbReference type="OrthoDB" id="1523735at2"/>
<dbReference type="Pfam" id="PF04773">
    <property type="entry name" value="FecR"/>
    <property type="match status" value="1"/>
</dbReference>
<keyword evidence="5" id="KW-1185">Reference proteome</keyword>
<dbReference type="PANTHER" id="PTHR30273:SF2">
    <property type="entry name" value="PROTEIN FECR"/>
    <property type="match status" value="1"/>
</dbReference>
<reference evidence="5" key="1">
    <citation type="submission" date="2017-02" db="EMBL/GenBank/DDBJ databases">
        <authorList>
            <person name="Varghese N."/>
            <person name="Submissions S."/>
        </authorList>
    </citation>
    <scope>NUCLEOTIDE SEQUENCE [LARGE SCALE GENOMIC DNA]</scope>
    <source>
        <strain evidence="5">DSM 22224</strain>
    </source>
</reference>
<dbReference type="PANTHER" id="PTHR30273">
    <property type="entry name" value="PERIPLASMIC SIGNAL SENSOR AND SIGMA FACTOR ACTIVATOR FECR-RELATED"/>
    <property type="match status" value="1"/>
</dbReference>
<feature type="domain" description="FecR protein" evidence="2">
    <location>
        <begin position="109"/>
        <end position="197"/>
    </location>
</feature>
<keyword evidence="1" id="KW-0812">Transmembrane</keyword>
<gene>
    <name evidence="4" type="ORF">SAMN04488128_102304</name>
</gene>
<dbReference type="GO" id="GO:0016989">
    <property type="term" value="F:sigma factor antagonist activity"/>
    <property type="evidence" value="ECO:0007669"/>
    <property type="project" value="TreeGrafter"/>
</dbReference>
<dbReference type="RefSeq" id="WP_078668870.1">
    <property type="nucleotide sequence ID" value="NZ_FUWZ01000002.1"/>
</dbReference>
<dbReference type="PIRSF" id="PIRSF018266">
    <property type="entry name" value="FecR"/>
    <property type="match status" value="1"/>
</dbReference>
<dbReference type="InterPro" id="IPR006860">
    <property type="entry name" value="FecR"/>
</dbReference>
<dbReference type="InterPro" id="IPR032508">
    <property type="entry name" value="FecR_C"/>
</dbReference>
<feature type="domain" description="Protein FecR C-terminal" evidence="3">
    <location>
        <begin position="254"/>
        <end position="322"/>
    </location>
</feature>
<dbReference type="Gene3D" id="2.60.120.1440">
    <property type="match status" value="1"/>
</dbReference>
<keyword evidence="1" id="KW-1133">Transmembrane helix</keyword>
<name>A0A1T4QDE0_9BACT</name>
<proteinExistence type="predicted"/>